<comment type="similarity">
    <text evidence="1">Belongs to the ParB family.</text>
</comment>
<dbReference type="GO" id="GO:0007059">
    <property type="term" value="P:chromosome segregation"/>
    <property type="evidence" value="ECO:0007669"/>
    <property type="project" value="TreeGrafter"/>
</dbReference>
<accession>N2AUX8</accession>
<dbReference type="GO" id="GO:0005694">
    <property type="term" value="C:chromosome"/>
    <property type="evidence" value="ECO:0007669"/>
    <property type="project" value="TreeGrafter"/>
</dbReference>
<dbReference type="Gene3D" id="1.10.10.2830">
    <property type="match status" value="1"/>
</dbReference>
<dbReference type="InterPro" id="IPR003115">
    <property type="entry name" value="ParB_N"/>
</dbReference>
<protein>
    <submittedName>
        <fullName evidence="3">ParB-like partition protein</fullName>
    </submittedName>
</protein>
<gene>
    <name evidence="3" type="ORF">C823_01490</name>
</gene>
<name>N2AUX8_9FIRM</name>
<dbReference type="AlphaFoldDB" id="N2AUX8"/>
<evidence type="ECO:0000259" key="2">
    <source>
        <dbReference type="SMART" id="SM00470"/>
    </source>
</evidence>
<dbReference type="InterPro" id="IPR050336">
    <property type="entry name" value="Chromosome_partition/occlusion"/>
</dbReference>
<dbReference type="PANTHER" id="PTHR33375">
    <property type="entry name" value="CHROMOSOME-PARTITIONING PROTEIN PARB-RELATED"/>
    <property type="match status" value="1"/>
</dbReference>
<dbReference type="HOGENOM" id="CLU_023853_5_0_9"/>
<dbReference type="SUPFAM" id="SSF109709">
    <property type="entry name" value="KorB DNA-binding domain-like"/>
    <property type="match status" value="1"/>
</dbReference>
<proteinExistence type="inferred from homology"/>
<dbReference type="InterPro" id="IPR036086">
    <property type="entry name" value="ParB/Sulfiredoxin_sf"/>
</dbReference>
<evidence type="ECO:0000313" key="3">
    <source>
        <dbReference type="EMBL" id="EMZ33072.1"/>
    </source>
</evidence>
<evidence type="ECO:0000313" key="4">
    <source>
        <dbReference type="Proteomes" id="UP000012589"/>
    </source>
</evidence>
<dbReference type="CDD" id="cd16407">
    <property type="entry name" value="ParB_N_like"/>
    <property type="match status" value="1"/>
</dbReference>
<dbReference type="NCBIfam" id="TIGR00180">
    <property type="entry name" value="parB_part"/>
    <property type="match status" value="1"/>
</dbReference>
<dbReference type="EMBL" id="AQFT01000041">
    <property type="protein sequence ID" value="EMZ33072.1"/>
    <property type="molecule type" value="Genomic_DNA"/>
</dbReference>
<dbReference type="SUPFAM" id="SSF110849">
    <property type="entry name" value="ParB/Sulfiredoxin"/>
    <property type="match status" value="1"/>
</dbReference>
<dbReference type="Gene3D" id="3.90.1530.30">
    <property type="match status" value="1"/>
</dbReference>
<dbReference type="PANTHER" id="PTHR33375:SF1">
    <property type="entry name" value="CHROMOSOME-PARTITIONING PROTEIN PARB-RELATED"/>
    <property type="match status" value="1"/>
</dbReference>
<dbReference type="InterPro" id="IPR004437">
    <property type="entry name" value="ParB/RepB/Spo0J"/>
</dbReference>
<organism evidence="3 4">
    <name type="scientific">Eubacterium plexicaudatum ASF492</name>
    <dbReference type="NCBI Taxonomy" id="1235802"/>
    <lineage>
        <taxon>Bacteria</taxon>
        <taxon>Bacillati</taxon>
        <taxon>Bacillota</taxon>
        <taxon>Clostridia</taxon>
        <taxon>Eubacteriales</taxon>
        <taxon>Eubacteriaceae</taxon>
        <taxon>Eubacterium</taxon>
    </lineage>
</organism>
<reference evidence="3 4" key="1">
    <citation type="journal article" date="2014" name="Genome Announc.">
        <title>Draft genome sequences of the altered schaedler flora, a defined bacterial community from gnotobiotic mice.</title>
        <authorList>
            <person name="Wannemuehler M.J."/>
            <person name="Overstreet A.M."/>
            <person name="Ward D.V."/>
            <person name="Phillips G.J."/>
        </authorList>
    </citation>
    <scope>NUCLEOTIDE SEQUENCE [LARGE SCALE GENOMIC DNA]</scope>
    <source>
        <strain evidence="3 4">ASF492</strain>
    </source>
</reference>
<dbReference type="OrthoDB" id="9771505at2"/>
<dbReference type="SMART" id="SM00470">
    <property type="entry name" value="ParB"/>
    <property type="match status" value="1"/>
</dbReference>
<dbReference type="GO" id="GO:0003677">
    <property type="term" value="F:DNA binding"/>
    <property type="evidence" value="ECO:0007669"/>
    <property type="project" value="InterPro"/>
</dbReference>
<dbReference type="STRING" id="1235802.C823_01490"/>
<evidence type="ECO:0000256" key="1">
    <source>
        <dbReference type="ARBA" id="ARBA00006295"/>
    </source>
</evidence>
<dbReference type="Pfam" id="PF02195">
    <property type="entry name" value="ParB_N"/>
    <property type="match status" value="1"/>
</dbReference>
<feature type="domain" description="ParB-like N-terminal" evidence="2">
    <location>
        <begin position="30"/>
        <end position="120"/>
    </location>
</feature>
<comment type="caution">
    <text evidence="3">The sequence shown here is derived from an EMBL/GenBank/DDBJ whole genome shotgun (WGS) entry which is preliminary data.</text>
</comment>
<sequence length="309" mass="35391">MAEKKLRPGQKIKMVSVDELLGCAGEESSLEIDINRIQPFQNHPFKVVDDAKMDDLVNSIRQNGVLTPVLVRPTDDGGYEMISGHRRMHAAERAGLATIPAIIRELTDDDATIVMVEANSQREEILPSEKAFAYKMRYEATKRKAGRPDKNSPQVGTNFRADEELAKEVGESKNQVYRFIRLTDLIPELLEMVDTKKMPLVTAVDISYMDQKVQQYLYEYIKENGMVKSYQVTALRKYLEDYESISQSKMITVLNEMITGKTQSKSVHFTEKKLRKYFSSNYTVNDMEKIMIRLLEKWKSEQEGGNNGI</sequence>
<dbReference type="PATRIC" id="fig|1235802.3.peg.1587"/>
<dbReference type="eggNOG" id="COG1475">
    <property type="taxonomic scope" value="Bacteria"/>
</dbReference>
<keyword evidence="4" id="KW-1185">Reference proteome</keyword>
<dbReference type="Proteomes" id="UP000012589">
    <property type="component" value="Unassembled WGS sequence"/>
</dbReference>